<dbReference type="Proteomes" id="UP000075260">
    <property type="component" value="Unassembled WGS sequence"/>
</dbReference>
<sequence>MTQAPVRLSPLPSGRIEERFEDKNPRYTEAEALAEANRCLYCVDAPCIKACPTAIDIPTFIRKIATGQVKGAARTILTANLLGQSCGQACPVEVLCAGDCVYNAWGREPIAIGRLQRYAVEAALARGPALFQAKPPTGRSAALVGAGPASIAAAGYLALEGHRAVIYERKAIPGGLNTLGIAPYKMKGHEALRELEWVLSLGDIELRTGVSVVEQATAPGEVAARDLLAEHDAVFLGLGLGDDARLGIPGEDGEGVVGATAFIERLKADPRLGLTGVRRAAVVGGGNTALDVAHELALLGVDVAIVYRRSEAEMSGYAHELEGARIAGARLIENRVPVEVVREGGRPVALRVAPADAGARREAPQGAAQAAEELVPADLIAVAIGQSRATRVALAFEGVALDARGRVVVDPATHRTGNPRVYSGGDCVNGGKEVVNAVAEAKIAARAMHEAMMQRAGGAAPGPAPQGS</sequence>
<evidence type="ECO:0000313" key="14">
    <source>
        <dbReference type="Proteomes" id="UP000075260"/>
    </source>
</evidence>
<evidence type="ECO:0000256" key="1">
    <source>
        <dbReference type="ARBA" id="ARBA00001917"/>
    </source>
</evidence>
<comment type="function">
    <text evidence="9">Involved in pyrimidine base degradation. Catalyzes physiologically the reduction of uracil to 5,6-dihydrouracil (DHU) by using NADH as a specific cosubstrate. It also catalyzes the reverse reaction and the reduction of thymine to 5,6-dihydrothymine (DHT).</text>
</comment>
<evidence type="ECO:0000256" key="5">
    <source>
        <dbReference type="ARBA" id="ARBA00030119"/>
    </source>
</evidence>
<dbReference type="InterPro" id="IPR036188">
    <property type="entry name" value="FAD/NAD-bd_sf"/>
</dbReference>
<dbReference type="GO" id="GO:0004159">
    <property type="term" value="F:dihydropyrimidine dehydrogenase (NAD+) activity"/>
    <property type="evidence" value="ECO:0007669"/>
    <property type="project" value="UniProtKB-EC"/>
</dbReference>
<protein>
    <recommendedName>
        <fullName evidence="11">dihydrouracil dehydrogenase (NAD(+))</fullName>
        <ecNumber evidence="11">1.3.1.1</ecNumber>
    </recommendedName>
    <alternativeName>
        <fullName evidence="6">Dihydrothymine dehydrogenase</fullName>
    </alternativeName>
    <alternativeName>
        <fullName evidence="5">Dihydrouracil dehydrogenase</fullName>
    </alternativeName>
</protein>
<dbReference type="PROSITE" id="PS51379">
    <property type="entry name" value="4FE4S_FER_2"/>
    <property type="match status" value="1"/>
</dbReference>
<comment type="catalytic activity">
    <reaction evidence="7">
        <text>5,6-dihydrothymine + NAD(+) = thymine + NADH + H(+)</text>
        <dbReference type="Rhea" id="RHEA:28791"/>
        <dbReference type="ChEBI" id="CHEBI:15378"/>
        <dbReference type="ChEBI" id="CHEBI:17821"/>
        <dbReference type="ChEBI" id="CHEBI:27468"/>
        <dbReference type="ChEBI" id="CHEBI:57540"/>
        <dbReference type="ChEBI" id="CHEBI:57945"/>
        <dbReference type="EC" id="1.3.1.1"/>
    </reaction>
</comment>
<dbReference type="OrthoDB" id="9803192at2"/>
<gene>
    <name evidence="13" type="ORF">BE15_05055</name>
</gene>
<dbReference type="AlphaFoldDB" id="A0A150Q9X7"/>
<evidence type="ECO:0000256" key="7">
    <source>
        <dbReference type="ARBA" id="ARBA00047685"/>
    </source>
</evidence>
<evidence type="ECO:0000259" key="12">
    <source>
        <dbReference type="PROSITE" id="PS51379"/>
    </source>
</evidence>
<evidence type="ECO:0000256" key="8">
    <source>
        <dbReference type="ARBA" id="ARBA00048792"/>
    </source>
</evidence>
<dbReference type="GO" id="GO:0051536">
    <property type="term" value="F:iron-sulfur cluster binding"/>
    <property type="evidence" value="ECO:0007669"/>
    <property type="project" value="InterPro"/>
</dbReference>
<dbReference type="EMBL" id="JEMA01000891">
    <property type="protein sequence ID" value="KYF64771.1"/>
    <property type="molecule type" value="Genomic_DNA"/>
</dbReference>
<dbReference type="PANTHER" id="PTHR43073">
    <property type="entry name" value="DIHYDROPYRIMIDINE DEHYDROGENASE [NADP(+)]"/>
    <property type="match status" value="1"/>
</dbReference>
<keyword evidence="3" id="KW-0288">FMN</keyword>
<dbReference type="SUPFAM" id="SSF51971">
    <property type="entry name" value="Nucleotide-binding domain"/>
    <property type="match status" value="2"/>
</dbReference>
<keyword evidence="4" id="KW-0560">Oxidoreductase</keyword>
<evidence type="ECO:0000256" key="11">
    <source>
        <dbReference type="ARBA" id="ARBA00049728"/>
    </source>
</evidence>
<evidence type="ECO:0000256" key="10">
    <source>
        <dbReference type="ARBA" id="ARBA00049714"/>
    </source>
</evidence>
<dbReference type="Pfam" id="PF14691">
    <property type="entry name" value="Fer4_20"/>
    <property type="match status" value="1"/>
</dbReference>
<evidence type="ECO:0000313" key="13">
    <source>
        <dbReference type="EMBL" id="KYF64771.1"/>
    </source>
</evidence>
<comment type="subunit">
    <text evidence="10">Heterotetramer of 2 PreA and 2 PreT subunits.</text>
</comment>
<evidence type="ECO:0000256" key="9">
    <source>
        <dbReference type="ARBA" id="ARBA00049578"/>
    </source>
</evidence>
<dbReference type="RefSeq" id="WP_061611511.1">
    <property type="nucleotide sequence ID" value="NZ_JEMA01000891.1"/>
</dbReference>
<dbReference type="Pfam" id="PF07992">
    <property type="entry name" value="Pyr_redox_2"/>
    <property type="match status" value="1"/>
</dbReference>
<evidence type="ECO:0000256" key="4">
    <source>
        <dbReference type="ARBA" id="ARBA00023002"/>
    </source>
</evidence>
<reference evidence="13 14" key="1">
    <citation type="submission" date="2014-02" db="EMBL/GenBank/DDBJ databases">
        <title>The small core and large imbalanced accessory genome model reveals a collaborative survival strategy of Sorangium cellulosum strains in nature.</title>
        <authorList>
            <person name="Han K."/>
            <person name="Peng R."/>
            <person name="Blom J."/>
            <person name="Li Y.-Z."/>
        </authorList>
    </citation>
    <scope>NUCLEOTIDE SEQUENCE [LARGE SCALE GENOMIC DNA]</scope>
    <source>
        <strain evidence="13 14">So0008-312</strain>
    </source>
</reference>
<dbReference type="InterPro" id="IPR017896">
    <property type="entry name" value="4Fe4S_Fe-S-bd"/>
</dbReference>
<accession>A0A150Q9X7</accession>
<dbReference type="Gene3D" id="3.50.50.60">
    <property type="entry name" value="FAD/NAD(P)-binding domain"/>
    <property type="match status" value="2"/>
</dbReference>
<evidence type="ECO:0000256" key="2">
    <source>
        <dbReference type="ARBA" id="ARBA00022630"/>
    </source>
</evidence>
<dbReference type="PRINTS" id="PR00419">
    <property type="entry name" value="ADXRDTASE"/>
</dbReference>
<dbReference type="InterPro" id="IPR028261">
    <property type="entry name" value="DPD_II"/>
</dbReference>
<dbReference type="EC" id="1.3.1.1" evidence="11"/>
<comment type="catalytic activity">
    <reaction evidence="8">
        <text>5,6-dihydrouracil + NAD(+) = uracil + NADH + H(+)</text>
        <dbReference type="Rhea" id="RHEA:20189"/>
        <dbReference type="ChEBI" id="CHEBI:15378"/>
        <dbReference type="ChEBI" id="CHEBI:15901"/>
        <dbReference type="ChEBI" id="CHEBI:17568"/>
        <dbReference type="ChEBI" id="CHEBI:57540"/>
        <dbReference type="ChEBI" id="CHEBI:57945"/>
        <dbReference type="EC" id="1.3.1.1"/>
    </reaction>
</comment>
<dbReference type="SUPFAM" id="SSF46548">
    <property type="entry name" value="alpha-helical ferredoxin"/>
    <property type="match status" value="1"/>
</dbReference>
<comment type="caution">
    <text evidence="13">The sequence shown here is derived from an EMBL/GenBank/DDBJ whole genome shotgun (WGS) entry which is preliminary data.</text>
</comment>
<feature type="domain" description="4Fe-4S ferredoxin-type" evidence="12">
    <location>
        <begin position="30"/>
        <end position="60"/>
    </location>
</feature>
<name>A0A150Q9X7_SORCE</name>
<evidence type="ECO:0000256" key="6">
    <source>
        <dbReference type="ARBA" id="ARBA00032722"/>
    </source>
</evidence>
<dbReference type="InterPro" id="IPR023753">
    <property type="entry name" value="FAD/NAD-binding_dom"/>
</dbReference>
<keyword evidence="2" id="KW-0285">Flavoprotein</keyword>
<evidence type="ECO:0000256" key="3">
    <source>
        <dbReference type="ARBA" id="ARBA00022643"/>
    </source>
</evidence>
<dbReference type="Gene3D" id="1.10.1060.10">
    <property type="entry name" value="Alpha-helical ferredoxin"/>
    <property type="match status" value="1"/>
</dbReference>
<proteinExistence type="predicted"/>
<organism evidence="13 14">
    <name type="scientific">Sorangium cellulosum</name>
    <name type="common">Polyangium cellulosum</name>
    <dbReference type="NCBI Taxonomy" id="56"/>
    <lineage>
        <taxon>Bacteria</taxon>
        <taxon>Pseudomonadati</taxon>
        <taxon>Myxococcota</taxon>
        <taxon>Polyangia</taxon>
        <taxon>Polyangiales</taxon>
        <taxon>Polyangiaceae</taxon>
        <taxon>Sorangium</taxon>
    </lineage>
</organism>
<dbReference type="InterPro" id="IPR009051">
    <property type="entry name" value="Helical_ferredxn"/>
</dbReference>
<dbReference type="PANTHER" id="PTHR43073:SF2">
    <property type="entry name" value="DIHYDROPYRIMIDINE DEHYDROGENASE [NADP(+)]"/>
    <property type="match status" value="1"/>
</dbReference>
<comment type="cofactor">
    <cofactor evidence="1">
        <name>FMN</name>
        <dbReference type="ChEBI" id="CHEBI:58210"/>
    </cofactor>
</comment>